<dbReference type="InterPro" id="IPR015943">
    <property type="entry name" value="WD40/YVTN_repeat-like_dom_sf"/>
</dbReference>
<comment type="caution">
    <text evidence="6">The sequence shown here is derived from an EMBL/GenBank/DDBJ whole genome shotgun (WGS) entry which is preliminary data.</text>
</comment>
<evidence type="ECO:0000313" key="6">
    <source>
        <dbReference type="EMBL" id="OXY94105.1"/>
    </source>
</evidence>
<evidence type="ECO:0000256" key="3">
    <source>
        <dbReference type="PROSITE-ProRule" id="PRU00221"/>
    </source>
</evidence>
<evidence type="ECO:0000256" key="2">
    <source>
        <dbReference type="ARBA" id="ARBA00022737"/>
    </source>
</evidence>
<feature type="repeat" description="WD" evidence="3">
    <location>
        <begin position="764"/>
        <end position="805"/>
    </location>
</feature>
<gene>
    <name evidence="6" type="ORF">BEK98_19690</name>
</gene>
<keyword evidence="1 3" id="KW-0853">WD repeat</keyword>
<sequence length="924" mass="101208">MDVDFRVEIGPPGADGYPVVFRTTDGVETSGTLRLPPSHELEALAARVPDAVIASSAQVRRAVAEGEAPVRELGRLLFDALLEDDGKTFLLTTRNRAARQGGQVRMVFRVQPPELARLPWEFMFDSSEDSYVCLETPLVRHPQVARSKEPLSITPPLRILGMIALPDDQESLSAHTEQRRLDEALADLKAEGLVALRWVTGQTWRDLREAVRRDVRSGSRRGDCHVLHFIGHGGYDTRAQEGTLALTGEQGGTYWLGAGQLAMLLADHPSLRLAVLNACETGRADVLNPYSSVAGALMRKGIPAVLAMQYEVSENAALECAHAFYDALSRWLPIDVAVMEARQAMTLARPGTLEWGTPVLHMRSLDYDGHIFRLSGTSDESKVPREGTGIPPPVHRPDLADLYAEGLAAYFTDRWDAAVEAFRTVVAWDRDYRDAQAKLAQARHHQRLAALYDAGAASVAERDWDRAIEHLDAVVTTEADYKDAAALLELARKERIRAQLREEISDLHERGQWQAVVAAAERLRELDMADTAPDPEVEAMVCAARAALEEIAWEEELRRHYREALDHIEDRDWARALETLDAVQAIDPDYRDSALLVERVRSKASAAEPKEPPPRPTEPPARPAWLPARPTQPPSAPWTQFTVPHRVKAIAFSPGGERLATAMTLRTALVSDTGGGHRVTVRHGRLCATVRHVCFHPDGVRFATAAGNTARIWDARTGAQLMEVDQGAPVLALAFSPGGERLATAGHDAHVRIWNAKTGAELLRLRYSSSVHSLAFSPDGRRLVSGCADRTVWVCDTESATTLLKGKHGGSVFTVAFSSDGRRFAAGGSNGMASIRDAESGAPLLKVSHGAEVRALALSPDDRHLATIGGSTAQVWDTHTGREVFTLPHYNGSGIAFSRDGHRLATGGECTVRVYDFKELLQRD</sequence>
<feature type="domain" description="CHAT" evidence="5">
    <location>
        <begin position="71"/>
        <end position="346"/>
    </location>
</feature>
<evidence type="ECO:0000313" key="7">
    <source>
        <dbReference type="Proteomes" id="UP000215483"/>
    </source>
</evidence>
<dbReference type="PROSITE" id="PS50082">
    <property type="entry name" value="WD_REPEATS_2"/>
    <property type="match status" value="2"/>
</dbReference>
<dbReference type="SUPFAM" id="SSF50998">
    <property type="entry name" value="Quinoprotein alcohol dehydrogenase-like"/>
    <property type="match status" value="1"/>
</dbReference>
<dbReference type="InterPro" id="IPR001680">
    <property type="entry name" value="WD40_rpt"/>
</dbReference>
<evidence type="ECO:0000259" key="5">
    <source>
        <dbReference type="Pfam" id="PF12770"/>
    </source>
</evidence>
<dbReference type="EMBL" id="MCGQ01000016">
    <property type="protein sequence ID" value="OXY94105.1"/>
    <property type="molecule type" value="Genomic_DNA"/>
</dbReference>
<dbReference type="PROSITE" id="PS50294">
    <property type="entry name" value="WD_REPEATS_REGION"/>
    <property type="match status" value="1"/>
</dbReference>
<dbReference type="Pfam" id="PF12770">
    <property type="entry name" value="CHAT"/>
    <property type="match status" value="1"/>
</dbReference>
<organism evidence="6 7">
    <name type="scientific">Streptomyces diastatochromogenes</name>
    <dbReference type="NCBI Taxonomy" id="42236"/>
    <lineage>
        <taxon>Bacteria</taxon>
        <taxon>Bacillati</taxon>
        <taxon>Actinomycetota</taxon>
        <taxon>Actinomycetes</taxon>
        <taxon>Kitasatosporales</taxon>
        <taxon>Streptomycetaceae</taxon>
        <taxon>Streptomyces</taxon>
    </lineage>
</organism>
<dbReference type="Gene3D" id="2.130.10.10">
    <property type="entry name" value="YVTN repeat-like/Quinoprotein amine dehydrogenase"/>
    <property type="match status" value="2"/>
</dbReference>
<dbReference type="SUPFAM" id="SSF48452">
    <property type="entry name" value="TPR-like"/>
    <property type="match status" value="1"/>
</dbReference>
<dbReference type="SMART" id="SM00320">
    <property type="entry name" value="WD40"/>
    <property type="match status" value="7"/>
</dbReference>
<dbReference type="InterPro" id="IPR024983">
    <property type="entry name" value="CHAT_dom"/>
</dbReference>
<dbReference type="InterPro" id="IPR011990">
    <property type="entry name" value="TPR-like_helical_dom_sf"/>
</dbReference>
<protein>
    <recommendedName>
        <fullName evidence="5">CHAT domain-containing protein</fullName>
    </recommendedName>
</protein>
<dbReference type="Proteomes" id="UP000215483">
    <property type="component" value="Unassembled WGS sequence"/>
</dbReference>
<evidence type="ECO:0000256" key="1">
    <source>
        <dbReference type="ARBA" id="ARBA00022574"/>
    </source>
</evidence>
<reference evidence="6 7" key="1">
    <citation type="submission" date="2016-07" db="EMBL/GenBank/DDBJ databases">
        <title>Draft genome of Streptomyces diastatochromogenes.</title>
        <authorList>
            <person name="Podduturi R."/>
            <person name="Lukassen M.B."/>
            <person name="Clausen N."/>
            <person name="Nielsen J.L."/>
            <person name="Jorgensen N.O."/>
        </authorList>
    </citation>
    <scope>NUCLEOTIDE SEQUENCE [LARGE SCALE GENOMIC DNA]</scope>
    <source>
        <strain evidence="6 7">DSM 40608</strain>
    </source>
</reference>
<dbReference type="PANTHER" id="PTHR19879">
    <property type="entry name" value="TRANSCRIPTION INITIATION FACTOR TFIID"/>
    <property type="match status" value="1"/>
</dbReference>
<dbReference type="Pfam" id="PF00400">
    <property type="entry name" value="WD40"/>
    <property type="match status" value="6"/>
</dbReference>
<dbReference type="PROSITE" id="PS00678">
    <property type="entry name" value="WD_REPEATS_1"/>
    <property type="match status" value="1"/>
</dbReference>
<dbReference type="CDD" id="cd00200">
    <property type="entry name" value="WD40"/>
    <property type="match status" value="1"/>
</dbReference>
<accession>A0A233SEM9</accession>
<dbReference type="InterPro" id="IPR019775">
    <property type="entry name" value="WD40_repeat_CS"/>
</dbReference>
<feature type="region of interest" description="Disordered" evidence="4">
    <location>
        <begin position="602"/>
        <end position="639"/>
    </location>
</feature>
<dbReference type="PANTHER" id="PTHR19879:SF9">
    <property type="entry name" value="TRANSCRIPTION INITIATION FACTOR TFIID SUBUNIT 5"/>
    <property type="match status" value="1"/>
</dbReference>
<evidence type="ECO:0000256" key="4">
    <source>
        <dbReference type="SAM" id="MobiDB-lite"/>
    </source>
</evidence>
<feature type="repeat" description="WD" evidence="3">
    <location>
        <begin position="723"/>
        <end position="764"/>
    </location>
</feature>
<name>A0A233SEM9_STRDA</name>
<dbReference type="InterPro" id="IPR011047">
    <property type="entry name" value="Quinoprotein_ADH-like_sf"/>
</dbReference>
<proteinExistence type="predicted"/>
<keyword evidence="2" id="KW-0677">Repeat</keyword>
<dbReference type="Gene3D" id="1.25.40.10">
    <property type="entry name" value="Tetratricopeptide repeat domain"/>
    <property type="match status" value="1"/>
</dbReference>
<dbReference type="AlphaFoldDB" id="A0A233SEM9"/>
<keyword evidence="7" id="KW-1185">Reference proteome</keyword>